<dbReference type="EMBL" id="JWZT01004941">
    <property type="protein sequence ID" value="KII62556.1"/>
    <property type="molecule type" value="Genomic_DNA"/>
</dbReference>
<protein>
    <submittedName>
        <fullName evidence="6">Furin-1</fullName>
    </submittedName>
</protein>
<reference evidence="6 7" key="1">
    <citation type="journal article" date="2014" name="Genome Biol. Evol.">
        <title>The genome of the myxosporean Thelohanellus kitauei shows adaptations to nutrient acquisition within its fish host.</title>
        <authorList>
            <person name="Yang Y."/>
            <person name="Xiong J."/>
            <person name="Zhou Z."/>
            <person name="Huo F."/>
            <person name="Miao W."/>
            <person name="Ran C."/>
            <person name="Liu Y."/>
            <person name="Zhang J."/>
            <person name="Feng J."/>
            <person name="Wang M."/>
            <person name="Wang M."/>
            <person name="Wang L."/>
            <person name="Yao B."/>
        </authorList>
    </citation>
    <scope>NUCLEOTIDE SEQUENCE [LARGE SCALE GENOMIC DNA]</scope>
    <source>
        <strain evidence="6">Wuqing</strain>
    </source>
</reference>
<feature type="active site" description="Charge relay system" evidence="4">
    <location>
        <position position="38"/>
    </location>
</feature>
<evidence type="ECO:0000256" key="4">
    <source>
        <dbReference type="PROSITE-ProRule" id="PRU01240"/>
    </source>
</evidence>
<dbReference type="InterPro" id="IPR036852">
    <property type="entry name" value="Peptidase_S8/S53_dom_sf"/>
</dbReference>
<comment type="similarity">
    <text evidence="4">Belongs to the peptidase S8 family.</text>
</comment>
<dbReference type="PANTHER" id="PTHR42884">
    <property type="entry name" value="PROPROTEIN CONVERTASE SUBTILISIN/KEXIN-RELATED"/>
    <property type="match status" value="1"/>
</dbReference>
<dbReference type="AlphaFoldDB" id="A0A0C2MLS7"/>
<dbReference type="PROSITE" id="PS00137">
    <property type="entry name" value="SUBTILASE_HIS"/>
    <property type="match status" value="1"/>
</dbReference>
<feature type="active site" description="Charge relay system" evidence="4">
    <location>
        <position position="237"/>
    </location>
</feature>
<proteinExistence type="inferred from homology"/>
<dbReference type="GO" id="GO:0000139">
    <property type="term" value="C:Golgi membrane"/>
    <property type="evidence" value="ECO:0007669"/>
    <property type="project" value="TreeGrafter"/>
</dbReference>
<gene>
    <name evidence="6" type="ORF">RF11_13539</name>
</gene>
<organism evidence="6 7">
    <name type="scientific">Thelohanellus kitauei</name>
    <name type="common">Myxosporean</name>
    <dbReference type="NCBI Taxonomy" id="669202"/>
    <lineage>
        <taxon>Eukaryota</taxon>
        <taxon>Metazoa</taxon>
        <taxon>Cnidaria</taxon>
        <taxon>Myxozoa</taxon>
        <taxon>Myxosporea</taxon>
        <taxon>Bivalvulida</taxon>
        <taxon>Platysporina</taxon>
        <taxon>Myxobolidae</taxon>
        <taxon>Thelohanellus</taxon>
    </lineage>
</organism>
<feature type="domain" description="Peptidase S8/S53" evidence="5">
    <location>
        <begin position="29"/>
        <end position="253"/>
    </location>
</feature>
<dbReference type="PRINTS" id="PR00723">
    <property type="entry name" value="SUBTILISIN"/>
</dbReference>
<dbReference type="GO" id="GO:0016485">
    <property type="term" value="P:protein processing"/>
    <property type="evidence" value="ECO:0007669"/>
    <property type="project" value="TreeGrafter"/>
</dbReference>
<evidence type="ECO:0000256" key="1">
    <source>
        <dbReference type="ARBA" id="ARBA00022670"/>
    </source>
</evidence>
<dbReference type="GO" id="GO:0005802">
    <property type="term" value="C:trans-Golgi network"/>
    <property type="evidence" value="ECO:0007669"/>
    <property type="project" value="TreeGrafter"/>
</dbReference>
<feature type="active site" description="Charge relay system" evidence="4">
    <location>
        <position position="74"/>
    </location>
</feature>
<evidence type="ECO:0000313" key="6">
    <source>
        <dbReference type="EMBL" id="KII62556.1"/>
    </source>
</evidence>
<dbReference type="OrthoDB" id="300641at2759"/>
<keyword evidence="3 4" id="KW-0720">Serine protease</keyword>
<dbReference type="Pfam" id="PF00082">
    <property type="entry name" value="Peptidase_S8"/>
    <property type="match status" value="1"/>
</dbReference>
<accession>A0A0C2MLS7</accession>
<evidence type="ECO:0000313" key="7">
    <source>
        <dbReference type="Proteomes" id="UP000031668"/>
    </source>
</evidence>
<dbReference type="GO" id="GO:0004252">
    <property type="term" value="F:serine-type endopeptidase activity"/>
    <property type="evidence" value="ECO:0007669"/>
    <property type="project" value="UniProtKB-UniRule"/>
</dbReference>
<dbReference type="PROSITE" id="PS51892">
    <property type="entry name" value="SUBTILASE"/>
    <property type="match status" value="1"/>
</dbReference>
<keyword evidence="1 4" id="KW-0645">Protease</keyword>
<dbReference type="PANTHER" id="PTHR42884:SF14">
    <property type="entry name" value="NEUROENDOCRINE CONVERTASE 1"/>
    <property type="match status" value="1"/>
</dbReference>
<dbReference type="InterPro" id="IPR015500">
    <property type="entry name" value="Peptidase_S8_subtilisin-rel"/>
</dbReference>
<comment type="caution">
    <text evidence="6">The sequence shown here is derived from an EMBL/GenBank/DDBJ whole genome shotgun (WGS) entry which is preliminary data.</text>
</comment>
<evidence type="ECO:0000259" key="5">
    <source>
        <dbReference type="Pfam" id="PF00082"/>
    </source>
</evidence>
<keyword evidence="2 4" id="KW-0378">Hydrolase</keyword>
<name>A0A0C2MLS7_THEKT</name>
<keyword evidence="7" id="KW-1185">Reference proteome</keyword>
<dbReference type="SUPFAM" id="SSF52743">
    <property type="entry name" value="Subtilisin-like"/>
    <property type="match status" value="1"/>
</dbReference>
<dbReference type="InterPro" id="IPR022398">
    <property type="entry name" value="Peptidase_S8_His-AS"/>
</dbReference>
<evidence type="ECO:0000256" key="2">
    <source>
        <dbReference type="ARBA" id="ARBA00022801"/>
    </source>
</evidence>
<sequence>MILCTVNRRFTLVDETKTFPLLWDRRINGMGVVISVFDGGIDTTQPELKDSYDPMLIYNFVEKITDQHTGTHHHGTKCAGLIVGKANNERCGVGAAYGARIGAVRLYGGSTFTAQYPKNMNTFIFIAIAGTVGRPLTQTAENVERLGRYGRNGKGTVFLWTTGNEGPNDHCGYNWYVQRKEVFALSAVTKTGGKQAYGERCTGALASCIGGNSGTPTSKLFTTLPNAQCSKSFTGTSACPPIVSAAIACLLQVIWKSDSETSYGYYYSVISTN</sequence>
<dbReference type="InterPro" id="IPR000209">
    <property type="entry name" value="Peptidase_S8/S53_dom"/>
</dbReference>
<evidence type="ECO:0000256" key="3">
    <source>
        <dbReference type="ARBA" id="ARBA00022825"/>
    </source>
</evidence>
<dbReference type="Gene3D" id="3.40.50.200">
    <property type="entry name" value="Peptidase S8/S53 domain"/>
    <property type="match status" value="1"/>
</dbReference>
<dbReference type="Proteomes" id="UP000031668">
    <property type="component" value="Unassembled WGS sequence"/>
</dbReference>